<dbReference type="NCBIfam" id="TIGR00730">
    <property type="entry name" value="Rossman fold protein, TIGR00730 family"/>
    <property type="match status" value="1"/>
</dbReference>
<organism evidence="1 2">
    <name type="scientific">Lentinula lateritia</name>
    <dbReference type="NCBI Taxonomy" id="40482"/>
    <lineage>
        <taxon>Eukaryota</taxon>
        <taxon>Fungi</taxon>
        <taxon>Dikarya</taxon>
        <taxon>Basidiomycota</taxon>
        <taxon>Agaricomycotina</taxon>
        <taxon>Agaricomycetes</taxon>
        <taxon>Agaricomycetidae</taxon>
        <taxon>Agaricales</taxon>
        <taxon>Marasmiineae</taxon>
        <taxon>Omphalotaceae</taxon>
        <taxon>Lentinula</taxon>
    </lineage>
</organism>
<gene>
    <name evidence="1" type="ORF">C8J55DRAFT_603259</name>
</gene>
<name>A0A9W9DXN3_9AGAR</name>
<dbReference type="SUPFAM" id="SSF102405">
    <property type="entry name" value="MCP/YpsA-like"/>
    <property type="match status" value="1"/>
</dbReference>
<accession>A0A9W9DXN3</accession>
<protein>
    <recommendedName>
        <fullName evidence="3">Cytokinin riboside 5'-monophosphate phosphoribohydrolase</fullName>
    </recommendedName>
</protein>
<dbReference type="InterPro" id="IPR031100">
    <property type="entry name" value="LOG_fam"/>
</dbReference>
<dbReference type="InterPro" id="IPR005269">
    <property type="entry name" value="LOG"/>
</dbReference>
<dbReference type="GO" id="GO:0016799">
    <property type="term" value="F:hydrolase activity, hydrolyzing N-glycosyl compounds"/>
    <property type="evidence" value="ECO:0007669"/>
    <property type="project" value="TreeGrafter"/>
</dbReference>
<dbReference type="Gene3D" id="3.40.50.450">
    <property type="match status" value="1"/>
</dbReference>
<proteinExistence type="predicted"/>
<reference evidence="1" key="1">
    <citation type="submission" date="2022-08" db="EMBL/GenBank/DDBJ databases">
        <authorList>
            <consortium name="DOE Joint Genome Institute"/>
            <person name="Min B."/>
            <person name="Riley R."/>
            <person name="Sierra-Patev S."/>
            <person name="Naranjo-Ortiz M."/>
            <person name="Looney B."/>
            <person name="Konkel Z."/>
            <person name="Slot J.C."/>
            <person name="Sakamoto Y."/>
            <person name="Steenwyk J.L."/>
            <person name="Rokas A."/>
            <person name="Carro J."/>
            <person name="Camarero S."/>
            <person name="Ferreira P."/>
            <person name="Molpeceres G."/>
            <person name="Ruiz-Duenas F.J."/>
            <person name="Serrano A."/>
            <person name="Henrissat B."/>
            <person name="Drula E."/>
            <person name="Hughes K.W."/>
            <person name="Mata J.L."/>
            <person name="Ishikawa N.K."/>
            <person name="Vargas-Isla R."/>
            <person name="Ushijima S."/>
            <person name="Smith C.A."/>
            <person name="Ahrendt S."/>
            <person name="Andreopoulos W."/>
            <person name="He G."/>
            <person name="Labutti K."/>
            <person name="Lipzen A."/>
            <person name="Ng V."/>
            <person name="Sandor L."/>
            <person name="Barry K."/>
            <person name="Martinez A.T."/>
            <person name="Xiao Y."/>
            <person name="Gibbons J.G."/>
            <person name="Terashima K."/>
            <person name="Hibbett D.S."/>
            <person name="Grigoriev I.V."/>
        </authorList>
    </citation>
    <scope>NUCLEOTIDE SEQUENCE</scope>
    <source>
        <strain evidence="1">Sp2 HRB7682 ss15</strain>
    </source>
</reference>
<dbReference type="Pfam" id="PF03641">
    <property type="entry name" value="Lysine_decarbox"/>
    <property type="match status" value="1"/>
</dbReference>
<evidence type="ECO:0008006" key="3">
    <source>
        <dbReference type="Google" id="ProtNLM"/>
    </source>
</evidence>
<dbReference type="GO" id="GO:0005829">
    <property type="term" value="C:cytosol"/>
    <property type="evidence" value="ECO:0007669"/>
    <property type="project" value="TreeGrafter"/>
</dbReference>
<sequence>MWLGWLGKFPSSPRSFLPLNCLSKNLFSRLPTIIMVVLSTKPTRSICVLCGGNIGAEGKYAKLADELAMLFYKNNWRLVYGGSPRGIMGRISRTLAELGGDVIGIKPTPFLKYSNGKLPEWGYNELVPDIHTQKARMAELSNGYLFLPGGFGTLEEFCAFRMWRKLGIIKAPLVILNFENYYEDLVKWIELGADEGFISENAAAAFSVVQSLDKVSETFSTSSYATDEQLDLSDMAPPCNKEYLGLPLPISRLATKNLRD</sequence>
<dbReference type="AlphaFoldDB" id="A0A9W9DXN3"/>
<reference evidence="1" key="2">
    <citation type="journal article" date="2023" name="Proc. Natl. Acad. Sci. U.S.A.">
        <title>A global phylogenomic analysis of the shiitake genus Lentinula.</title>
        <authorList>
            <person name="Sierra-Patev S."/>
            <person name="Min B."/>
            <person name="Naranjo-Ortiz M."/>
            <person name="Looney B."/>
            <person name="Konkel Z."/>
            <person name="Slot J.C."/>
            <person name="Sakamoto Y."/>
            <person name="Steenwyk J.L."/>
            <person name="Rokas A."/>
            <person name="Carro J."/>
            <person name="Camarero S."/>
            <person name="Ferreira P."/>
            <person name="Molpeceres G."/>
            <person name="Ruiz-Duenas F.J."/>
            <person name="Serrano A."/>
            <person name="Henrissat B."/>
            <person name="Drula E."/>
            <person name="Hughes K.W."/>
            <person name="Mata J.L."/>
            <person name="Ishikawa N.K."/>
            <person name="Vargas-Isla R."/>
            <person name="Ushijima S."/>
            <person name="Smith C.A."/>
            <person name="Donoghue J."/>
            <person name="Ahrendt S."/>
            <person name="Andreopoulos W."/>
            <person name="He G."/>
            <person name="LaButti K."/>
            <person name="Lipzen A."/>
            <person name="Ng V."/>
            <person name="Riley R."/>
            <person name="Sandor L."/>
            <person name="Barry K."/>
            <person name="Martinez A.T."/>
            <person name="Xiao Y."/>
            <person name="Gibbons J.G."/>
            <person name="Terashima K."/>
            <person name="Grigoriev I.V."/>
            <person name="Hibbett D."/>
        </authorList>
    </citation>
    <scope>NUCLEOTIDE SEQUENCE</scope>
    <source>
        <strain evidence="1">Sp2 HRB7682 ss15</strain>
    </source>
</reference>
<comment type="caution">
    <text evidence="1">The sequence shown here is derived from an EMBL/GenBank/DDBJ whole genome shotgun (WGS) entry which is preliminary data.</text>
</comment>
<evidence type="ECO:0000313" key="2">
    <source>
        <dbReference type="Proteomes" id="UP001150238"/>
    </source>
</evidence>
<dbReference type="PANTHER" id="PTHR31223:SF70">
    <property type="entry name" value="LOG FAMILY PROTEIN YJL055W"/>
    <property type="match status" value="1"/>
</dbReference>
<dbReference type="EMBL" id="JANVFS010000006">
    <property type="protein sequence ID" value="KAJ4491142.1"/>
    <property type="molecule type" value="Genomic_DNA"/>
</dbReference>
<dbReference type="GO" id="GO:0009691">
    <property type="term" value="P:cytokinin biosynthetic process"/>
    <property type="evidence" value="ECO:0007669"/>
    <property type="project" value="InterPro"/>
</dbReference>
<dbReference type="PANTHER" id="PTHR31223">
    <property type="entry name" value="LOG FAMILY PROTEIN YJL055W"/>
    <property type="match status" value="1"/>
</dbReference>
<evidence type="ECO:0000313" key="1">
    <source>
        <dbReference type="EMBL" id="KAJ4491142.1"/>
    </source>
</evidence>
<dbReference type="Proteomes" id="UP001150238">
    <property type="component" value="Unassembled WGS sequence"/>
</dbReference>